<gene>
    <name evidence="1" type="ORF">HNQ03_002600</name>
</gene>
<accession>A0A8J8GC50</accession>
<evidence type="ECO:0000313" key="2">
    <source>
        <dbReference type="Proteomes" id="UP000610746"/>
    </source>
</evidence>
<comment type="caution">
    <text evidence="1">The sequence shown here is derived from an EMBL/GenBank/DDBJ whole genome shotgun (WGS) entry which is preliminary data.</text>
</comment>
<protein>
    <submittedName>
        <fullName evidence="1">Uncharacterized protein</fullName>
    </submittedName>
</protein>
<reference evidence="1" key="1">
    <citation type="submission" date="2020-05" db="EMBL/GenBank/DDBJ databases">
        <title>Genomic Encyclopedia of Type Strains, Phase IV (KMG-V): Genome sequencing to study the core and pangenomes of soil and plant-associated prokaryotes.</title>
        <authorList>
            <person name="Whitman W."/>
        </authorList>
    </citation>
    <scope>NUCLEOTIDE SEQUENCE</scope>
    <source>
        <strain evidence="1">16F</strain>
    </source>
</reference>
<keyword evidence="2" id="KW-1185">Reference proteome</keyword>
<evidence type="ECO:0000313" key="1">
    <source>
        <dbReference type="EMBL" id="NRS93509.1"/>
    </source>
</evidence>
<dbReference type="AlphaFoldDB" id="A0A8J8GC50"/>
<name>A0A8J8GC50_9FLAO</name>
<organism evidence="1 2">
    <name type="scientific">Frigoriflavimonas asaccharolytica</name>
    <dbReference type="NCBI Taxonomy" id="2735899"/>
    <lineage>
        <taxon>Bacteria</taxon>
        <taxon>Pseudomonadati</taxon>
        <taxon>Bacteroidota</taxon>
        <taxon>Flavobacteriia</taxon>
        <taxon>Flavobacteriales</taxon>
        <taxon>Weeksellaceae</taxon>
        <taxon>Frigoriflavimonas</taxon>
    </lineage>
</organism>
<dbReference type="EMBL" id="JABSNO010000022">
    <property type="protein sequence ID" value="NRS93509.1"/>
    <property type="molecule type" value="Genomic_DNA"/>
</dbReference>
<dbReference type="Proteomes" id="UP000610746">
    <property type="component" value="Unassembled WGS sequence"/>
</dbReference>
<sequence>MVNDIIEIGICLLDVNTGEVSDNRGILVKPDVADL</sequence>
<proteinExistence type="predicted"/>